<feature type="region of interest" description="Disordered" evidence="4">
    <location>
        <begin position="113"/>
        <end position="143"/>
    </location>
</feature>
<dbReference type="GO" id="GO:0005802">
    <property type="term" value="C:trans-Golgi network"/>
    <property type="evidence" value="ECO:0007669"/>
    <property type="project" value="TreeGrafter"/>
</dbReference>
<feature type="compositionally biased region" description="Basic and acidic residues" evidence="4">
    <location>
        <begin position="693"/>
        <end position="716"/>
    </location>
</feature>
<feature type="compositionally biased region" description="Polar residues" evidence="4">
    <location>
        <begin position="116"/>
        <end position="141"/>
    </location>
</feature>
<feature type="compositionally biased region" description="Polar residues" evidence="4">
    <location>
        <begin position="492"/>
        <end position="511"/>
    </location>
</feature>
<accession>A0A7G3ZDK0</accession>
<dbReference type="Gene3D" id="2.30.29.30">
    <property type="entry name" value="Pleckstrin-homology domain (PH domain)/Phosphotyrosine-binding domain (PTB)"/>
    <property type="match status" value="1"/>
</dbReference>
<dbReference type="PANTHER" id="PTHR22902:SF27">
    <property type="entry name" value="PLECKSTRIN HOMOLOGY DOMAIN-CONTAINING FAMILY A MEMBER 3"/>
    <property type="match status" value="1"/>
</dbReference>
<dbReference type="CDD" id="cd11886">
    <property type="entry name" value="SH3_BOI"/>
    <property type="match status" value="1"/>
</dbReference>
<evidence type="ECO:0008006" key="10">
    <source>
        <dbReference type="Google" id="ProtNLM"/>
    </source>
</evidence>
<dbReference type="GO" id="GO:0007032">
    <property type="term" value="P:endosome organization"/>
    <property type="evidence" value="ECO:0007669"/>
    <property type="project" value="TreeGrafter"/>
</dbReference>
<keyword evidence="9" id="KW-1185">Reference proteome</keyword>
<dbReference type="SMART" id="SM00233">
    <property type="entry name" value="PH"/>
    <property type="match status" value="1"/>
</dbReference>
<reference evidence="8 9" key="1">
    <citation type="submission" date="2020-06" db="EMBL/GenBank/DDBJ databases">
        <title>The yeast mating-type switching endonuclease HO is a domesticated member of an unorthodox homing genetic element family.</title>
        <authorList>
            <person name="Coughlan A.Y."/>
            <person name="Lombardi L."/>
            <person name="Braun-Galleani S."/>
            <person name="Martos A.R."/>
            <person name="Galeote V."/>
            <person name="Bigey F."/>
            <person name="Dequin S."/>
            <person name="Byrne K.P."/>
            <person name="Wolfe K.H."/>
        </authorList>
    </citation>
    <scope>NUCLEOTIDE SEQUENCE [LARGE SCALE GENOMIC DNA]</scope>
    <source>
        <strain evidence="8 9">CBS764</strain>
    </source>
</reference>
<feature type="region of interest" description="Disordered" evidence="4">
    <location>
        <begin position="647"/>
        <end position="738"/>
    </location>
</feature>
<dbReference type="GeneID" id="59324705"/>
<dbReference type="GO" id="GO:0005769">
    <property type="term" value="C:early endosome"/>
    <property type="evidence" value="ECO:0007669"/>
    <property type="project" value="TreeGrafter"/>
</dbReference>
<dbReference type="GO" id="GO:0055037">
    <property type="term" value="C:recycling endosome"/>
    <property type="evidence" value="ECO:0007669"/>
    <property type="project" value="TreeGrafter"/>
</dbReference>
<evidence type="ECO:0000256" key="4">
    <source>
        <dbReference type="SAM" id="MobiDB-lite"/>
    </source>
</evidence>
<feature type="domain" description="PH" evidence="6">
    <location>
        <begin position="756"/>
        <end position="875"/>
    </location>
</feature>
<dbReference type="InterPro" id="IPR035551">
    <property type="entry name" value="Boi1/2_SH3"/>
</dbReference>
<organism evidence="8 9">
    <name type="scientific">Torulaspora globosa</name>
    <dbReference type="NCBI Taxonomy" id="48254"/>
    <lineage>
        <taxon>Eukaryota</taxon>
        <taxon>Fungi</taxon>
        <taxon>Dikarya</taxon>
        <taxon>Ascomycota</taxon>
        <taxon>Saccharomycotina</taxon>
        <taxon>Saccharomycetes</taxon>
        <taxon>Saccharomycetales</taxon>
        <taxon>Saccharomycetaceae</taxon>
        <taxon>Torulaspora</taxon>
    </lineage>
</organism>
<evidence type="ECO:0000259" key="5">
    <source>
        <dbReference type="PROSITE" id="PS50002"/>
    </source>
</evidence>
<dbReference type="GO" id="GO:0001881">
    <property type="term" value="P:receptor recycling"/>
    <property type="evidence" value="ECO:0007669"/>
    <property type="project" value="TreeGrafter"/>
</dbReference>
<dbReference type="InterPro" id="IPR001660">
    <property type="entry name" value="SAM"/>
</dbReference>
<feature type="compositionally biased region" description="Basic and acidic residues" evidence="4">
    <location>
        <begin position="396"/>
        <end position="405"/>
    </location>
</feature>
<feature type="region of interest" description="Disordered" evidence="4">
    <location>
        <begin position="388"/>
        <end position="431"/>
    </location>
</feature>
<dbReference type="GO" id="GO:0005829">
    <property type="term" value="C:cytosol"/>
    <property type="evidence" value="ECO:0007669"/>
    <property type="project" value="GOC"/>
</dbReference>
<feature type="compositionally biased region" description="Polar residues" evidence="4">
    <location>
        <begin position="569"/>
        <end position="592"/>
    </location>
</feature>
<dbReference type="SMART" id="SM00326">
    <property type="entry name" value="SH3"/>
    <property type="match status" value="1"/>
</dbReference>
<dbReference type="FunFam" id="2.30.29.30:FF:000230">
    <property type="entry name" value="Polarized growth protein (Boi2)"/>
    <property type="match status" value="1"/>
</dbReference>
<dbReference type="InterPro" id="IPR011993">
    <property type="entry name" value="PH-like_dom_sf"/>
</dbReference>
<evidence type="ECO:0000259" key="7">
    <source>
        <dbReference type="PROSITE" id="PS50105"/>
    </source>
</evidence>
<dbReference type="AlphaFoldDB" id="A0A7G3ZDK0"/>
<feature type="domain" description="SH3" evidence="5">
    <location>
        <begin position="38"/>
        <end position="102"/>
    </location>
</feature>
<dbReference type="PANTHER" id="PTHR22902">
    <property type="entry name" value="SESQUIPEDALIAN"/>
    <property type="match status" value="1"/>
</dbReference>
<evidence type="ECO:0000256" key="1">
    <source>
        <dbReference type="ARBA" id="ARBA00022443"/>
    </source>
</evidence>
<dbReference type="Gene3D" id="2.30.30.40">
    <property type="entry name" value="SH3 Domains"/>
    <property type="match status" value="1"/>
</dbReference>
<dbReference type="PROSITE" id="PS50002">
    <property type="entry name" value="SH3"/>
    <property type="match status" value="1"/>
</dbReference>
<dbReference type="SUPFAM" id="SSF47769">
    <property type="entry name" value="SAM/Pointed domain"/>
    <property type="match status" value="1"/>
</dbReference>
<proteinExistence type="predicted"/>
<dbReference type="RefSeq" id="XP_037138261.1">
    <property type="nucleotide sequence ID" value="XM_037282366.1"/>
</dbReference>
<dbReference type="InterPro" id="IPR036028">
    <property type="entry name" value="SH3-like_dom_sf"/>
</dbReference>
<name>A0A7G3ZDK0_9SACH</name>
<dbReference type="FunFam" id="2.30.30.40:FF:000259">
    <property type="entry name" value="Protein BOI2"/>
    <property type="match status" value="1"/>
</dbReference>
<feature type="region of interest" description="Disordered" evidence="4">
    <location>
        <begin position="455"/>
        <end position="511"/>
    </location>
</feature>
<dbReference type="CDD" id="cd13316">
    <property type="entry name" value="PH_Boi"/>
    <property type="match status" value="1"/>
</dbReference>
<sequence>MSDKKIPRLSQLDTRITSGSSDVTPNSIQSAYSTSSTKQFPAYIAINEYTKRMEDELDMRPGDKIQVITDDEEYNDGWYYGRNLRTNEEGLYPVVFTQEISLEQKPSIMRAKSTKRVVSSGNGSTSNFSAMSQNGSASELPTPQPLEIAAPVTVSTKKPIDRKISLKTTMSDIDRALEELRSNSVEQLENAIHNTTHDTIHSTTKGLNTSGSLGRLASSTSAKSLSSEALAADSSNGIDASELDPSMAATWTPQQVTAYFIMSGFDVQSSSRFQKHKVSGAILLQLELAHLKELEIDSFGTRFEIHKEIEELRKAASGSPKVASKTPEDDGQLMPPAFLNQGPTYRGHVRKVSQSLDDIPRDSASLSAGYLEQPKASMGHLPTSLAETMRRHNSKSRQEVEDERLFVSPRKAPKPPSYPSPVQPPRSPSVAKDAAIYGQRYSPPTIYEKVTSNTLEPPDVFKFPSTNSPDLKAKPGFSFGGKSSSTSSTPTRDSQPSGAAGSTQGAGNYAGNRNSVIYSAHKKTMSGTSFVDLYNRVSMLSPTSQNAREQSLAPAGDVNDVSDELPNGRPSSSVYAGHSRNTSVARSKQPSQDLKKHRRASSLVSFFSGKNDERSASPMRNKSGATNSHAHSRRNSFILSPFRQPFSESAHVTPSGKSFSASNTPPPGVSISPSKTKSGSKDESKRRSVSAKESSKDAFDKKKNAYAEDDKNKRSVSDAVKSKGMRNMATRNQGKKQTSAFMEGIRNISVKDAMMDADCSGWMSKKGSGAMGVWRTRFFTLHGTRLSYFGSTTDTRERGLIDITAHCVVPAKEDDKLVSLYAASTGKGRYCFKLLPPQPGSKKGLTFTQPRVHYFAVDSKEDMRAWMAALIKSTIDIDTSVPVISSCATPTVSLSKAQEMLTQAREATRLREQQRYLNEEDEDQMLWEKQQNPKQQPNVADDTYRYSDEEALASAVNLSSNANTTVSSNGFASPYLLASGVLSPHATSDVGRFQEKTPESSNVDEINLSSETANIISQKF</sequence>
<dbReference type="InterPro" id="IPR045188">
    <property type="entry name" value="Boi1/Boi2-like"/>
</dbReference>
<dbReference type="OrthoDB" id="73680at2759"/>
<dbReference type="Pfam" id="PF00169">
    <property type="entry name" value="PH"/>
    <property type="match status" value="1"/>
</dbReference>
<dbReference type="SMART" id="SM00454">
    <property type="entry name" value="SAM"/>
    <property type="match status" value="1"/>
</dbReference>
<evidence type="ECO:0000259" key="6">
    <source>
        <dbReference type="PROSITE" id="PS50003"/>
    </source>
</evidence>
<dbReference type="Proteomes" id="UP000515788">
    <property type="component" value="Chromosome 2"/>
</dbReference>
<dbReference type="CDD" id="cd09535">
    <property type="entry name" value="SAM_BOI-like_fungal"/>
    <property type="match status" value="1"/>
</dbReference>
<evidence type="ECO:0000256" key="2">
    <source>
        <dbReference type="ARBA" id="ARBA00022553"/>
    </source>
</evidence>
<feature type="region of interest" description="Disordered" evidence="4">
    <location>
        <begin position="1"/>
        <end position="27"/>
    </location>
</feature>
<dbReference type="InterPro" id="IPR001452">
    <property type="entry name" value="SH3_domain"/>
</dbReference>
<dbReference type="EMBL" id="CP059247">
    <property type="protein sequence ID" value="QLL31586.1"/>
    <property type="molecule type" value="Genomic_DNA"/>
</dbReference>
<dbReference type="Pfam" id="PF00018">
    <property type="entry name" value="SH3_1"/>
    <property type="match status" value="1"/>
</dbReference>
<evidence type="ECO:0000313" key="9">
    <source>
        <dbReference type="Proteomes" id="UP000515788"/>
    </source>
</evidence>
<gene>
    <name evidence="8" type="ORF">HG536_0B04500</name>
</gene>
<feature type="compositionally biased region" description="Low complexity" evidence="4">
    <location>
        <begin position="474"/>
        <end position="491"/>
    </location>
</feature>
<feature type="compositionally biased region" description="Polar residues" evidence="4">
    <location>
        <begin position="618"/>
        <end position="629"/>
    </location>
</feature>
<dbReference type="SUPFAM" id="SSF50729">
    <property type="entry name" value="PH domain-like"/>
    <property type="match status" value="1"/>
</dbReference>
<dbReference type="InterPro" id="IPR001849">
    <property type="entry name" value="PH_domain"/>
</dbReference>
<protein>
    <recommendedName>
        <fullName evidence="10">Protein BOI2</fullName>
    </recommendedName>
</protein>
<dbReference type="Pfam" id="PF07647">
    <property type="entry name" value="SAM_2"/>
    <property type="match status" value="1"/>
</dbReference>
<dbReference type="PROSITE" id="PS50003">
    <property type="entry name" value="PH_DOMAIN"/>
    <property type="match status" value="1"/>
</dbReference>
<feature type="region of interest" description="Disordered" evidence="4">
    <location>
        <begin position="545"/>
        <end position="634"/>
    </location>
</feature>
<feature type="region of interest" description="Disordered" evidence="4">
    <location>
        <begin position="314"/>
        <end position="344"/>
    </location>
</feature>
<dbReference type="Gene3D" id="1.10.150.50">
    <property type="entry name" value="Transcription Factor, Ets-1"/>
    <property type="match status" value="1"/>
</dbReference>
<dbReference type="SUPFAM" id="SSF50044">
    <property type="entry name" value="SH3-domain"/>
    <property type="match status" value="1"/>
</dbReference>
<evidence type="ECO:0000256" key="3">
    <source>
        <dbReference type="PROSITE-ProRule" id="PRU00192"/>
    </source>
</evidence>
<keyword evidence="1 3" id="KW-0728">SH3 domain</keyword>
<keyword evidence="2" id="KW-0597">Phosphoprotein</keyword>
<dbReference type="KEGG" id="tgb:HG536_0B04500"/>
<dbReference type="GO" id="GO:0042147">
    <property type="term" value="P:retrograde transport, endosome to Golgi"/>
    <property type="evidence" value="ECO:0007669"/>
    <property type="project" value="TreeGrafter"/>
</dbReference>
<feature type="compositionally biased region" description="Polar residues" evidence="4">
    <location>
        <begin position="729"/>
        <end position="738"/>
    </location>
</feature>
<dbReference type="InterPro" id="IPR013761">
    <property type="entry name" value="SAM/pointed_sf"/>
</dbReference>
<feature type="compositionally biased region" description="Polar residues" evidence="4">
    <location>
        <begin position="11"/>
        <end position="27"/>
    </location>
</feature>
<evidence type="ECO:0000313" key="8">
    <source>
        <dbReference type="EMBL" id="QLL31586.1"/>
    </source>
</evidence>
<dbReference type="PROSITE" id="PS50105">
    <property type="entry name" value="SAM_DOMAIN"/>
    <property type="match status" value="1"/>
</dbReference>
<feature type="compositionally biased region" description="Polar residues" evidence="4">
    <location>
        <begin position="647"/>
        <end position="663"/>
    </location>
</feature>
<feature type="domain" description="SAM" evidence="7">
    <location>
        <begin position="251"/>
        <end position="315"/>
    </location>
</feature>
<feature type="compositionally biased region" description="Pro residues" evidence="4">
    <location>
        <begin position="414"/>
        <end position="427"/>
    </location>
</feature>